<dbReference type="Proteomes" id="UP000325295">
    <property type="component" value="Chromosome"/>
</dbReference>
<keyword evidence="2" id="KW-1185">Reference proteome</keyword>
<name>A0A5P1X6K8_9LACO</name>
<dbReference type="SFLD" id="SFLDG01140">
    <property type="entry name" value="C2.B:_Phosphomannomutase_and_P"/>
    <property type="match status" value="1"/>
</dbReference>
<gene>
    <name evidence="1" type="ORF">F0161_09795</name>
</gene>
<dbReference type="Gene3D" id="3.30.1240.10">
    <property type="match status" value="1"/>
</dbReference>
<dbReference type="SFLD" id="SFLDS00003">
    <property type="entry name" value="Haloacid_Dehalogenase"/>
    <property type="match status" value="1"/>
</dbReference>
<evidence type="ECO:0000313" key="1">
    <source>
        <dbReference type="EMBL" id="QER68101.1"/>
    </source>
</evidence>
<dbReference type="CDD" id="cd07516">
    <property type="entry name" value="HAD_Pase"/>
    <property type="match status" value="1"/>
</dbReference>
<dbReference type="OrthoDB" id="9790031at2"/>
<evidence type="ECO:0000313" key="2">
    <source>
        <dbReference type="Proteomes" id="UP000325295"/>
    </source>
</evidence>
<dbReference type="SUPFAM" id="SSF56784">
    <property type="entry name" value="HAD-like"/>
    <property type="match status" value="1"/>
</dbReference>
<dbReference type="PROSITE" id="PS01228">
    <property type="entry name" value="COF_1"/>
    <property type="match status" value="1"/>
</dbReference>
<dbReference type="InterPro" id="IPR000150">
    <property type="entry name" value="Cof"/>
</dbReference>
<dbReference type="KEGG" id="lnn:F0161_09795"/>
<dbReference type="NCBIfam" id="NF007806">
    <property type="entry name" value="PRK10513.1"/>
    <property type="match status" value="1"/>
</dbReference>
<organism evidence="1 2">
    <name type="scientific">Paucilactobacillus nenjiangensis</name>
    <dbReference type="NCBI Taxonomy" id="1296540"/>
    <lineage>
        <taxon>Bacteria</taxon>
        <taxon>Bacillati</taxon>
        <taxon>Bacillota</taxon>
        <taxon>Bacilli</taxon>
        <taxon>Lactobacillales</taxon>
        <taxon>Lactobacillaceae</taxon>
        <taxon>Paucilactobacillus</taxon>
    </lineage>
</organism>
<dbReference type="GO" id="GO:0000287">
    <property type="term" value="F:magnesium ion binding"/>
    <property type="evidence" value="ECO:0007669"/>
    <property type="project" value="TreeGrafter"/>
</dbReference>
<dbReference type="EMBL" id="CP043939">
    <property type="protein sequence ID" value="QER68101.1"/>
    <property type="molecule type" value="Genomic_DNA"/>
</dbReference>
<dbReference type="PANTHER" id="PTHR10000:SF8">
    <property type="entry name" value="HAD SUPERFAMILY HYDROLASE-LIKE, TYPE 3"/>
    <property type="match status" value="1"/>
</dbReference>
<dbReference type="SFLD" id="SFLDG01144">
    <property type="entry name" value="C2.B.4:_PGP_Like"/>
    <property type="match status" value="1"/>
</dbReference>
<dbReference type="PANTHER" id="PTHR10000">
    <property type="entry name" value="PHOSPHOSERINE PHOSPHATASE"/>
    <property type="match status" value="1"/>
</dbReference>
<dbReference type="NCBIfam" id="TIGR00099">
    <property type="entry name" value="Cof-subfamily"/>
    <property type="match status" value="1"/>
</dbReference>
<proteinExistence type="predicted"/>
<dbReference type="PROSITE" id="PS01229">
    <property type="entry name" value="COF_2"/>
    <property type="match status" value="1"/>
</dbReference>
<sequence length="273" mass="30433">MTIKLVAIDIDGTLVTDDKQLTTETIEAINQATEQGVKVVLCTGRPLNGVQDYLKKLGLDNQAESYVITFNGSLVQNTNGDIIVRHTVSFNDYLDMELLARKIGLHFHAETDQFIYTANRDISPYSIAESFLVRTPIKYRTVEEMTPALSISKGMIIDDPELISKALDEKAVPTDFFNRFYIVRSEPYFLELMNKDASKGNAIRDLAAQLDIKQEEIMALGDQENDLTMIDYAGLGVAMGNAINEVKEHADQMTLTNQENGVAAAINQYVLNK</sequence>
<dbReference type="GO" id="GO:0005829">
    <property type="term" value="C:cytosol"/>
    <property type="evidence" value="ECO:0007669"/>
    <property type="project" value="TreeGrafter"/>
</dbReference>
<accession>A0A5P1X6K8</accession>
<dbReference type="RefSeq" id="WP_150204445.1">
    <property type="nucleotide sequence ID" value="NZ_CP043939.1"/>
</dbReference>
<protein>
    <submittedName>
        <fullName evidence="1">Sugar-phosphatase</fullName>
        <ecNumber evidence="1">3.1.3.23</ecNumber>
    </submittedName>
</protein>
<dbReference type="InterPro" id="IPR023214">
    <property type="entry name" value="HAD_sf"/>
</dbReference>
<dbReference type="InterPro" id="IPR006379">
    <property type="entry name" value="HAD-SF_hydro_IIB"/>
</dbReference>
<dbReference type="Pfam" id="PF08282">
    <property type="entry name" value="Hydrolase_3"/>
    <property type="match status" value="1"/>
</dbReference>
<dbReference type="EC" id="3.1.3.23" evidence="1"/>
<dbReference type="InterPro" id="IPR036412">
    <property type="entry name" value="HAD-like_sf"/>
</dbReference>
<dbReference type="AlphaFoldDB" id="A0A5P1X6K8"/>
<dbReference type="Gene3D" id="3.40.50.1000">
    <property type="entry name" value="HAD superfamily/HAD-like"/>
    <property type="match status" value="1"/>
</dbReference>
<dbReference type="NCBIfam" id="TIGR01484">
    <property type="entry name" value="HAD-SF-IIB"/>
    <property type="match status" value="1"/>
</dbReference>
<keyword evidence="1" id="KW-0378">Hydrolase</keyword>
<dbReference type="GO" id="GO:0050308">
    <property type="term" value="F:sugar-phosphatase activity"/>
    <property type="evidence" value="ECO:0007669"/>
    <property type="project" value="UniProtKB-EC"/>
</dbReference>
<reference evidence="1 2" key="1">
    <citation type="submission" date="2019-09" db="EMBL/GenBank/DDBJ databases">
        <title>Complete Genome Sequence of Lactobacillus nenjiangensis SH-Y15, isolated from sauerkraut.</title>
        <authorList>
            <person name="Yang H."/>
        </authorList>
    </citation>
    <scope>NUCLEOTIDE SEQUENCE [LARGE SCALE GENOMIC DNA]</scope>
    <source>
        <strain evidence="1 2">SH-Y15</strain>
    </source>
</reference>